<gene>
    <name evidence="2" type="ORF">HPBE_LOCUS20737</name>
</gene>
<evidence type="ECO:0000313" key="3">
    <source>
        <dbReference type="Proteomes" id="UP000050761"/>
    </source>
</evidence>
<dbReference type="SUPFAM" id="SSF56672">
    <property type="entry name" value="DNA/RNA polymerases"/>
    <property type="match status" value="1"/>
</dbReference>
<evidence type="ECO:0000313" key="2">
    <source>
        <dbReference type="EMBL" id="VDP21586.1"/>
    </source>
</evidence>
<dbReference type="OrthoDB" id="418748at2759"/>
<accession>A0A3P8FS45</accession>
<reference evidence="2 3" key="1">
    <citation type="submission" date="2018-11" db="EMBL/GenBank/DDBJ databases">
        <authorList>
            <consortium name="Pathogen Informatics"/>
        </authorList>
    </citation>
    <scope>NUCLEOTIDE SEQUENCE [LARGE SCALE GENOMIC DNA]</scope>
</reference>
<organism evidence="3 4">
    <name type="scientific">Heligmosomoides polygyrus</name>
    <name type="common">Parasitic roundworm</name>
    <dbReference type="NCBI Taxonomy" id="6339"/>
    <lineage>
        <taxon>Eukaryota</taxon>
        <taxon>Metazoa</taxon>
        <taxon>Ecdysozoa</taxon>
        <taxon>Nematoda</taxon>
        <taxon>Chromadorea</taxon>
        <taxon>Rhabditida</taxon>
        <taxon>Rhabditina</taxon>
        <taxon>Rhabditomorpha</taxon>
        <taxon>Strongyloidea</taxon>
        <taxon>Heligmosomidae</taxon>
        <taxon>Heligmosomoides</taxon>
    </lineage>
</organism>
<dbReference type="Pfam" id="PF00078">
    <property type="entry name" value="RVT_1"/>
    <property type="match status" value="1"/>
</dbReference>
<accession>A0A183GEI2</accession>
<name>A0A183GEI2_HELPZ</name>
<dbReference type="InterPro" id="IPR000477">
    <property type="entry name" value="RT_dom"/>
</dbReference>
<dbReference type="WBParaSite" id="HPBE_0002073801-mRNA-1">
    <property type="protein sequence ID" value="HPBE_0002073801-mRNA-1"/>
    <property type="gene ID" value="HPBE_0002073801"/>
</dbReference>
<sequence>MPFLFCFAPQTGYSEQPKDEFWPCLMRRQHHKIWLLWYVTLMVTSEQRKTATAVVVVLAVGRATPMGFALSPIPFVVVMDGITRDFQKAAPCMLLNTDDVMLACEDKGELERQADAWCDRLALFGLKLNVKNTEHLTDVNEHGSIKINGIELSQTTGVTRLNRVRNDTMRQAFGVAPIAEKREARLRWYGHVLRANDDTV</sequence>
<keyword evidence="3" id="KW-1185">Reference proteome</keyword>
<dbReference type="Gene3D" id="3.30.70.270">
    <property type="match status" value="1"/>
</dbReference>
<evidence type="ECO:0000313" key="4">
    <source>
        <dbReference type="WBParaSite" id="HPBE_0002073801-mRNA-1"/>
    </source>
</evidence>
<dbReference type="EMBL" id="UZAH01032405">
    <property type="protein sequence ID" value="VDP21586.1"/>
    <property type="molecule type" value="Genomic_DNA"/>
</dbReference>
<reference evidence="4" key="2">
    <citation type="submission" date="2019-09" db="UniProtKB">
        <authorList>
            <consortium name="WormBaseParasite"/>
        </authorList>
    </citation>
    <scope>IDENTIFICATION</scope>
</reference>
<dbReference type="InterPro" id="IPR043502">
    <property type="entry name" value="DNA/RNA_pol_sf"/>
</dbReference>
<dbReference type="AlphaFoldDB" id="A0A183GEI2"/>
<feature type="domain" description="Reverse transcriptase" evidence="1">
    <location>
        <begin position="1"/>
        <end position="193"/>
    </location>
</feature>
<protein>
    <submittedName>
        <fullName evidence="4">Reverse transcriptase domain-containing protein</fullName>
    </submittedName>
</protein>
<evidence type="ECO:0000259" key="1">
    <source>
        <dbReference type="PROSITE" id="PS50878"/>
    </source>
</evidence>
<dbReference type="PROSITE" id="PS50878">
    <property type="entry name" value="RT_POL"/>
    <property type="match status" value="1"/>
</dbReference>
<dbReference type="Proteomes" id="UP000050761">
    <property type="component" value="Unassembled WGS sequence"/>
</dbReference>
<dbReference type="InterPro" id="IPR043128">
    <property type="entry name" value="Rev_trsase/Diguanyl_cyclase"/>
</dbReference>
<proteinExistence type="predicted"/>